<dbReference type="EMBL" id="LAZR01064028">
    <property type="protein sequence ID" value="KKK58350.1"/>
    <property type="molecule type" value="Genomic_DNA"/>
</dbReference>
<evidence type="ECO:0000256" key="1">
    <source>
        <dbReference type="SAM" id="MobiDB-lite"/>
    </source>
</evidence>
<protein>
    <submittedName>
        <fullName evidence="2">Uncharacterized protein</fullName>
    </submittedName>
</protein>
<gene>
    <name evidence="2" type="ORF">LCGC14_3045320</name>
</gene>
<comment type="caution">
    <text evidence="2">The sequence shown here is derived from an EMBL/GenBank/DDBJ whole genome shotgun (WGS) entry which is preliminary data.</text>
</comment>
<name>A0A0F8XBP2_9ZZZZ</name>
<reference evidence="2" key="1">
    <citation type="journal article" date="2015" name="Nature">
        <title>Complex archaea that bridge the gap between prokaryotes and eukaryotes.</title>
        <authorList>
            <person name="Spang A."/>
            <person name="Saw J.H."/>
            <person name="Jorgensen S.L."/>
            <person name="Zaremba-Niedzwiedzka K."/>
            <person name="Martijn J."/>
            <person name="Lind A.E."/>
            <person name="van Eijk R."/>
            <person name="Schleper C."/>
            <person name="Guy L."/>
            <person name="Ettema T.J."/>
        </authorList>
    </citation>
    <scope>NUCLEOTIDE SEQUENCE</scope>
</reference>
<organism evidence="2">
    <name type="scientific">marine sediment metagenome</name>
    <dbReference type="NCBI Taxonomy" id="412755"/>
    <lineage>
        <taxon>unclassified sequences</taxon>
        <taxon>metagenomes</taxon>
        <taxon>ecological metagenomes</taxon>
    </lineage>
</organism>
<evidence type="ECO:0000313" key="2">
    <source>
        <dbReference type="EMBL" id="KKK58350.1"/>
    </source>
</evidence>
<feature type="region of interest" description="Disordered" evidence="1">
    <location>
        <begin position="186"/>
        <end position="212"/>
    </location>
</feature>
<accession>A0A0F8XBP2</accession>
<sequence length="247" mass="29073">MSSNYSDFYGQFTYRDPLLYFKIENLDWWQHRDWVIRFDPFLKKFINGLDVSIFEEKPIFVPDILESDTEVESPEDGDKTIDENKLTLWNDEEKDILLDWNQEDWDDLMIKMYDSARTHKWCIIVLYDEPPYWYVFTYREIMEIEYNESDVPIRAHAMWSKILPLPTSFQQHDIWINLLESKTDELAPPHPPSPRWVLSEPNQGLGGSQPDQCGCQMASHGSLQRQHCLVLELRGGVSADMDFLGGA</sequence>
<dbReference type="AlphaFoldDB" id="A0A0F8XBP2"/>
<proteinExistence type="predicted"/>